<organism evidence="4 5">
    <name type="scientific">Pseudomarimonas salicorniae</name>
    <dbReference type="NCBI Taxonomy" id="2933270"/>
    <lineage>
        <taxon>Bacteria</taxon>
        <taxon>Pseudomonadati</taxon>
        <taxon>Pseudomonadota</taxon>
        <taxon>Gammaproteobacteria</taxon>
        <taxon>Lysobacterales</taxon>
        <taxon>Lysobacteraceae</taxon>
        <taxon>Pseudomarimonas</taxon>
    </lineage>
</organism>
<accession>A0ABT0GM28</accession>
<dbReference type="SMART" id="SM00850">
    <property type="entry name" value="LytTR"/>
    <property type="match status" value="1"/>
</dbReference>
<reference evidence="4" key="1">
    <citation type="submission" date="2022-04" db="EMBL/GenBank/DDBJ databases">
        <title>Lysobacter sp. CAU 1642 isolated from sea sand.</title>
        <authorList>
            <person name="Kim W."/>
        </authorList>
    </citation>
    <scope>NUCLEOTIDE SEQUENCE</scope>
    <source>
        <strain evidence="4">CAU 1642</strain>
    </source>
</reference>
<sequence>MASMPATRPTAYERFQPWRRAFELGFWVLFLTGNNLANIVTVLMDIERAGLGERYLPWEVVVWETSSTLLWALLIPAVVVFSRRYPLDWESWRRHLPLHLLASVLVCLVHVGGMVALRHAAYEAMGARYDFGDWGVELAYEYLKDARSYFLLIVLLEFYRLLLRRWQGEASLLSAPDEGLPVEPVERPERFLVRKLGREFLLAAQDIEWMQGAGNYVNLRVRGHDYPLRSTLAGIESRLDPARFARVHRSYLVNLDQIASIEPTDNGDARLHLRDGSVLPCSRTYRDALRQRVA</sequence>
<keyword evidence="2" id="KW-0812">Transmembrane</keyword>
<evidence type="ECO:0000313" key="5">
    <source>
        <dbReference type="Proteomes" id="UP001431449"/>
    </source>
</evidence>
<dbReference type="PANTHER" id="PTHR37299">
    <property type="entry name" value="TRANSCRIPTIONAL REGULATOR-RELATED"/>
    <property type="match status" value="1"/>
</dbReference>
<evidence type="ECO:0000256" key="1">
    <source>
        <dbReference type="ARBA" id="ARBA00023012"/>
    </source>
</evidence>
<dbReference type="EMBL" id="JALNMH010000023">
    <property type="protein sequence ID" value="MCK7595595.1"/>
    <property type="molecule type" value="Genomic_DNA"/>
</dbReference>
<dbReference type="Pfam" id="PF04397">
    <property type="entry name" value="LytTR"/>
    <property type="match status" value="1"/>
</dbReference>
<dbReference type="PROSITE" id="PS50930">
    <property type="entry name" value="HTH_LYTTR"/>
    <property type="match status" value="1"/>
</dbReference>
<feature type="transmembrane region" description="Helical" evidence="2">
    <location>
        <begin position="100"/>
        <end position="121"/>
    </location>
</feature>
<protein>
    <submittedName>
        <fullName evidence="4">LytTR family transcriptional regulator</fullName>
    </submittedName>
</protein>
<keyword evidence="1" id="KW-0902">Two-component regulatory system</keyword>
<keyword evidence="5" id="KW-1185">Reference proteome</keyword>
<gene>
    <name evidence="4" type="ORF">M0G41_18260</name>
</gene>
<proteinExistence type="predicted"/>
<feature type="transmembrane region" description="Helical" evidence="2">
    <location>
        <begin position="60"/>
        <end position="80"/>
    </location>
</feature>
<dbReference type="InterPro" id="IPR012379">
    <property type="entry name" value="LytTR_MHYE"/>
</dbReference>
<evidence type="ECO:0000313" key="4">
    <source>
        <dbReference type="EMBL" id="MCK7595595.1"/>
    </source>
</evidence>
<dbReference type="InterPro" id="IPR007492">
    <property type="entry name" value="LytTR_DNA-bd_dom"/>
</dbReference>
<dbReference type="Gene3D" id="2.40.50.1020">
    <property type="entry name" value="LytTr DNA-binding domain"/>
    <property type="match status" value="1"/>
</dbReference>
<dbReference type="PIRSF" id="PIRSF031767">
    <property type="entry name" value="MHYE_LytTR"/>
    <property type="match status" value="1"/>
</dbReference>
<comment type="caution">
    <text evidence="4">The sequence shown here is derived from an EMBL/GenBank/DDBJ whole genome shotgun (WGS) entry which is preliminary data.</text>
</comment>
<keyword evidence="2" id="KW-0472">Membrane</keyword>
<dbReference type="PANTHER" id="PTHR37299:SF1">
    <property type="entry name" value="STAGE 0 SPORULATION PROTEIN A HOMOLOG"/>
    <property type="match status" value="1"/>
</dbReference>
<feature type="domain" description="HTH LytTR-type" evidence="3">
    <location>
        <begin position="191"/>
        <end position="294"/>
    </location>
</feature>
<keyword evidence="2" id="KW-1133">Transmembrane helix</keyword>
<evidence type="ECO:0000259" key="3">
    <source>
        <dbReference type="PROSITE" id="PS50930"/>
    </source>
</evidence>
<feature type="transmembrane region" description="Helical" evidence="2">
    <location>
        <begin position="21"/>
        <end position="40"/>
    </location>
</feature>
<evidence type="ECO:0000256" key="2">
    <source>
        <dbReference type="SAM" id="Phobius"/>
    </source>
</evidence>
<name>A0ABT0GM28_9GAMM</name>
<dbReference type="Proteomes" id="UP001431449">
    <property type="component" value="Unassembled WGS sequence"/>
</dbReference>
<dbReference type="InterPro" id="IPR046947">
    <property type="entry name" value="LytR-like"/>
</dbReference>